<dbReference type="EMBL" id="CP022743">
    <property type="protein sequence ID" value="ASU35465.1"/>
    <property type="molecule type" value="Genomic_DNA"/>
</dbReference>
<reference evidence="2 3" key="1">
    <citation type="submission" date="2017-08" db="EMBL/GenBank/DDBJ databases">
        <title>Complete genome sequence of Mucilaginibacter sp. strain BJC16-A31.</title>
        <authorList>
            <consortium name="Henan University of Science and Technology"/>
            <person name="You X."/>
        </authorList>
    </citation>
    <scope>NUCLEOTIDE SEQUENCE [LARGE SCALE GENOMIC DNA]</scope>
    <source>
        <strain evidence="2 3">BJC16-A31</strain>
    </source>
</reference>
<gene>
    <name evidence="2" type="ORF">MuYL_3580</name>
</gene>
<dbReference type="Proteomes" id="UP000215002">
    <property type="component" value="Chromosome"/>
</dbReference>
<evidence type="ECO:0000256" key="1">
    <source>
        <dbReference type="SAM" id="MobiDB-lite"/>
    </source>
</evidence>
<organism evidence="2 3">
    <name type="scientific">Mucilaginibacter xinganensis</name>
    <dbReference type="NCBI Taxonomy" id="1234841"/>
    <lineage>
        <taxon>Bacteria</taxon>
        <taxon>Pseudomonadati</taxon>
        <taxon>Bacteroidota</taxon>
        <taxon>Sphingobacteriia</taxon>
        <taxon>Sphingobacteriales</taxon>
        <taxon>Sphingobacteriaceae</taxon>
        <taxon>Mucilaginibacter</taxon>
    </lineage>
</organism>
<dbReference type="RefSeq" id="WP_157740919.1">
    <property type="nucleotide sequence ID" value="NZ_CP022743.1"/>
</dbReference>
<keyword evidence="3" id="KW-1185">Reference proteome</keyword>
<sequence length="56" mass="6053">MEQDLAGGTSGTGVDINPKPMPGSLKYDMHQQTRCLPSFLPAMQLIILVVRNGLVL</sequence>
<proteinExistence type="predicted"/>
<evidence type="ECO:0000313" key="3">
    <source>
        <dbReference type="Proteomes" id="UP000215002"/>
    </source>
</evidence>
<accession>A0A223P028</accession>
<feature type="region of interest" description="Disordered" evidence="1">
    <location>
        <begin position="1"/>
        <end position="23"/>
    </location>
</feature>
<dbReference type="AlphaFoldDB" id="A0A223P028"/>
<protein>
    <submittedName>
        <fullName evidence="2">Uncharacterized protein</fullName>
    </submittedName>
</protein>
<name>A0A223P028_9SPHI</name>
<dbReference type="KEGG" id="muc:MuYL_3580"/>
<evidence type="ECO:0000313" key="2">
    <source>
        <dbReference type="EMBL" id="ASU35465.1"/>
    </source>
</evidence>